<keyword evidence="2" id="KW-1185">Reference proteome</keyword>
<proteinExistence type="predicted"/>
<evidence type="ECO:0000313" key="1">
    <source>
        <dbReference type="EMBL" id="QIR16577.1"/>
    </source>
</evidence>
<dbReference type="Proteomes" id="UP000502608">
    <property type="component" value="Plasmid pPN3F2_2"/>
</dbReference>
<evidence type="ECO:0008006" key="3">
    <source>
        <dbReference type="Google" id="ProtNLM"/>
    </source>
</evidence>
<dbReference type="AlphaFoldDB" id="A0A6G9QRB9"/>
<evidence type="ECO:0000313" key="2">
    <source>
        <dbReference type="Proteomes" id="UP000502608"/>
    </source>
</evidence>
<name>A0A6G9QRB9_9GAMM</name>
<organism evidence="1 2">
    <name type="scientific">Shewanella aestuarii</name>
    <dbReference type="NCBI Taxonomy" id="1028752"/>
    <lineage>
        <taxon>Bacteria</taxon>
        <taxon>Pseudomonadati</taxon>
        <taxon>Pseudomonadota</taxon>
        <taxon>Gammaproteobacteria</taxon>
        <taxon>Alteromonadales</taxon>
        <taxon>Shewanellaceae</taxon>
        <taxon>Shewanella</taxon>
    </lineage>
</organism>
<dbReference type="KEGG" id="saes:HBH39_19065"/>
<protein>
    <recommendedName>
        <fullName evidence="3">Helix-turn-helix domain-containing protein</fullName>
    </recommendedName>
</protein>
<dbReference type="EMBL" id="CP050315">
    <property type="protein sequence ID" value="QIR16577.1"/>
    <property type="molecule type" value="Genomic_DNA"/>
</dbReference>
<sequence>MTKLSTNAVAELMMKSDAFYTASSLGCLLNVSARTASGYLYNIRKSKKYQTIDTGLPNRQLKVIGIDGHTVVIAELWKKMLSQPFSKVSKL</sequence>
<reference evidence="1 2" key="1">
    <citation type="submission" date="2020-03" db="EMBL/GenBank/DDBJ databases">
        <title>Complete genome sequence of Shewanella sp.</title>
        <authorList>
            <person name="Kim Y.-S."/>
            <person name="Kim S.-J."/>
            <person name="Jung H.-K."/>
            <person name="Kim K.-H."/>
        </authorList>
    </citation>
    <scope>NUCLEOTIDE SEQUENCE [LARGE SCALE GENOMIC DNA]</scope>
    <source>
        <strain evidence="1 2">PN3F2</strain>
        <plasmid evidence="1 2">pPN3F2_2</plasmid>
    </source>
</reference>
<geneLocation type="plasmid" evidence="1 2">
    <name>pPN3F2_2</name>
</geneLocation>
<accession>A0A6G9QRB9</accession>
<gene>
    <name evidence="1" type="ORF">HBH39_19065</name>
</gene>
<keyword evidence="1" id="KW-0614">Plasmid</keyword>
<dbReference type="RefSeq" id="WP_167680405.1">
    <property type="nucleotide sequence ID" value="NZ_CP050315.1"/>
</dbReference>